<protein>
    <submittedName>
        <fullName evidence="2">Uncharacterized protein</fullName>
    </submittedName>
</protein>
<dbReference type="AlphaFoldDB" id="A0A074ZCC5"/>
<dbReference type="RefSeq" id="XP_009171314.1">
    <property type="nucleotide sequence ID" value="XM_009173050.1"/>
</dbReference>
<keyword evidence="3" id="KW-1185">Reference proteome</keyword>
<feature type="region of interest" description="Disordered" evidence="1">
    <location>
        <begin position="169"/>
        <end position="196"/>
    </location>
</feature>
<evidence type="ECO:0000313" key="2">
    <source>
        <dbReference type="EMBL" id="KER24951.1"/>
    </source>
</evidence>
<organism evidence="2 3">
    <name type="scientific">Opisthorchis viverrini</name>
    <name type="common">Southeast Asian liver fluke</name>
    <dbReference type="NCBI Taxonomy" id="6198"/>
    <lineage>
        <taxon>Eukaryota</taxon>
        <taxon>Metazoa</taxon>
        <taxon>Spiralia</taxon>
        <taxon>Lophotrochozoa</taxon>
        <taxon>Platyhelminthes</taxon>
        <taxon>Trematoda</taxon>
        <taxon>Digenea</taxon>
        <taxon>Opisthorchiida</taxon>
        <taxon>Opisthorchiata</taxon>
        <taxon>Opisthorchiidae</taxon>
        <taxon>Opisthorchis</taxon>
    </lineage>
</organism>
<sequence>MLIVQETTQRQASQCERRLLRAKRNLPKLALDVPNNVRRFLPERKLKTWKYQGSWGDSKSSAAVGTAMTRLMVVNSKAENSLKMGIFLPFLQPQSRLKFINHTVKLFMRAMETSVIVVLEQRLEDFALLAAICLASLSNLSAGSLLVNYPSSPRTAKWPVAPRPVHLPDAPALSHSTGQLPSPSATGHQTQSTHVRRALRTAKMLARHFETWGYKDDQSASLTGVS</sequence>
<dbReference type="GeneID" id="20321692"/>
<dbReference type="KEGG" id="ovi:T265_07513"/>
<evidence type="ECO:0000256" key="1">
    <source>
        <dbReference type="SAM" id="MobiDB-lite"/>
    </source>
</evidence>
<reference evidence="2 3" key="1">
    <citation type="submission" date="2013-11" db="EMBL/GenBank/DDBJ databases">
        <title>Opisthorchis viverrini - life in the bile duct.</title>
        <authorList>
            <person name="Young N.D."/>
            <person name="Nagarajan N."/>
            <person name="Lin S.J."/>
            <person name="Korhonen P.K."/>
            <person name="Jex A.R."/>
            <person name="Hall R.S."/>
            <person name="Safavi-Hemami H."/>
            <person name="Kaewkong W."/>
            <person name="Bertrand D."/>
            <person name="Gao S."/>
            <person name="Seet Q."/>
            <person name="Wongkham S."/>
            <person name="Teh B.T."/>
            <person name="Wongkham C."/>
            <person name="Intapan P.M."/>
            <person name="Maleewong W."/>
            <person name="Yang X."/>
            <person name="Hu M."/>
            <person name="Wang Z."/>
            <person name="Hofmann A."/>
            <person name="Sternberg P.W."/>
            <person name="Tan P."/>
            <person name="Wang J."/>
            <person name="Gasser R.B."/>
        </authorList>
    </citation>
    <scope>NUCLEOTIDE SEQUENCE [LARGE SCALE GENOMIC DNA]</scope>
</reference>
<evidence type="ECO:0000313" key="3">
    <source>
        <dbReference type="Proteomes" id="UP000054324"/>
    </source>
</evidence>
<proteinExistence type="predicted"/>
<dbReference type="Proteomes" id="UP000054324">
    <property type="component" value="Unassembled WGS sequence"/>
</dbReference>
<feature type="compositionally biased region" description="Polar residues" evidence="1">
    <location>
        <begin position="174"/>
        <end position="193"/>
    </location>
</feature>
<name>A0A074ZCC5_OPIVI</name>
<dbReference type="CTD" id="20321692"/>
<accession>A0A074ZCC5</accession>
<gene>
    <name evidence="2" type="ORF">T265_07513</name>
</gene>
<dbReference type="EMBL" id="KL596792">
    <property type="protein sequence ID" value="KER24951.1"/>
    <property type="molecule type" value="Genomic_DNA"/>
</dbReference>